<keyword evidence="6 10" id="KW-1133">Transmembrane helix</keyword>
<feature type="transmembrane region" description="Helical" evidence="10">
    <location>
        <begin position="232"/>
        <end position="251"/>
    </location>
</feature>
<dbReference type="OrthoDB" id="6484726at2759"/>
<evidence type="ECO:0000256" key="8">
    <source>
        <dbReference type="ARBA" id="ARBA00023136"/>
    </source>
</evidence>
<evidence type="ECO:0000256" key="3">
    <source>
        <dbReference type="ARBA" id="ARBA00022679"/>
    </source>
</evidence>
<evidence type="ECO:0000256" key="4">
    <source>
        <dbReference type="ARBA" id="ARBA00022692"/>
    </source>
</evidence>
<dbReference type="AlphaFoldDB" id="A0A922LCW4"/>
<feature type="transmembrane region" description="Helical" evidence="10">
    <location>
        <begin position="150"/>
        <end position="171"/>
    </location>
</feature>
<keyword evidence="2 10" id="KW-0444">Lipid biosynthesis</keyword>
<evidence type="ECO:0000256" key="5">
    <source>
        <dbReference type="ARBA" id="ARBA00022832"/>
    </source>
</evidence>
<keyword evidence="7 10" id="KW-0443">Lipid metabolism</keyword>
<reference evidence="12" key="1">
    <citation type="submission" date="2013-05" db="EMBL/GenBank/DDBJ databases">
        <authorList>
            <person name="Yim A.K.Y."/>
            <person name="Chan T.F."/>
            <person name="Ji K.M."/>
            <person name="Liu X.Y."/>
            <person name="Zhou J.W."/>
            <person name="Li R.Q."/>
            <person name="Yang K.Y."/>
            <person name="Li J."/>
            <person name="Li M."/>
            <person name="Law P.T.W."/>
            <person name="Wu Y.L."/>
            <person name="Cai Z.L."/>
            <person name="Qin H."/>
            <person name="Bao Y."/>
            <person name="Leung R.K.K."/>
            <person name="Ng P.K.S."/>
            <person name="Zou J."/>
            <person name="Zhong X.J."/>
            <person name="Ran P.X."/>
            <person name="Zhong N.S."/>
            <person name="Liu Z.G."/>
            <person name="Tsui S.K.W."/>
        </authorList>
    </citation>
    <scope>NUCLEOTIDE SEQUENCE</scope>
    <source>
        <strain evidence="12">Derf</strain>
        <tissue evidence="12">Whole organism</tissue>
    </source>
</reference>
<dbReference type="EMBL" id="SDOV01000008">
    <property type="protein sequence ID" value="KAH7638272.1"/>
    <property type="molecule type" value="Genomic_DNA"/>
</dbReference>
<sequence>MATTIVKNTYSLFGFELPDYRYTYYNVINESHSWDPDVTKFPGFQNSFAFERSFIPIGNWIQLQTQLYWRYCFHLSIAYVIIIFGIQRIMRDRQSFNLRTLLMFWNLVLATFSIIGTYRCLPEFIHIIRTEGLRASYTKSSYYADFRLSIWYLFFTISKAFELIDTLFIVLRKSKLIPLHWIHHIMTLNFSWFVFTDVPATARWMVNMNFVVHSLMYTYYALKALRFHIPKPVNLTITTLQVAQMFAGLYINYDCFRRKLMGYPVDTCYSVLFTGVILYTVFAILFMNFFIRTYVLPAKPINQMLSDINHNHYKGVVKKCQ</sequence>
<dbReference type="Proteomes" id="UP000790347">
    <property type="component" value="Unassembled WGS sequence"/>
</dbReference>
<dbReference type="GO" id="GO:0009922">
    <property type="term" value="F:fatty acid elongase activity"/>
    <property type="evidence" value="ECO:0007669"/>
    <property type="project" value="UniProtKB-EC"/>
</dbReference>
<reference evidence="12" key="4">
    <citation type="journal article" date="2022" name="Res Sq">
        <title>Comparative Genomics Reveals Insights into the Divergent Evolution of Astigmatic Mites and Household Pest Adaptations.</title>
        <authorList>
            <person name="Xiong Q."/>
            <person name="Wan A.T.-Y."/>
            <person name="Liu X.-Y."/>
            <person name="Fung C.S.-H."/>
            <person name="Xiao X."/>
            <person name="Malainual N."/>
            <person name="Hou J."/>
            <person name="Wang L."/>
            <person name="Wang M."/>
            <person name="Yang K."/>
            <person name="Cui Y."/>
            <person name="Leung E."/>
            <person name="Nong W."/>
            <person name="Shin S.-K."/>
            <person name="Au S."/>
            <person name="Jeong K.Y."/>
            <person name="Chew F.T."/>
            <person name="Hui J."/>
            <person name="Leung T.F."/>
            <person name="Tungtrongchitr A."/>
            <person name="Zhong N."/>
            <person name="Liu Z."/>
            <person name="Tsui S."/>
        </authorList>
    </citation>
    <scope>NUCLEOTIDE SEQUENCE</scope>
    <source>
        <strain evidence="12">Derf</strain>
        <tissue evidence="12">Whole organism</tissue>
    </source>
</reference>
<evidence type="ECO:0000256" key="9">
    <source>
        <dbReference type="ARBA" id="ARBA00023160"/>
    </source>
</evidence>
<reference evidence="11" key="2">
    <citation type="submission" date="2020-06" db="EMBL/GenBank/DDBJ databases">
        <authorList>
            <person name="Ji K."/>
            <person name="Li J."/>
        </authorList>
    </citation>
    <scope>NUCLEOTIDE SEQUENCE</scope>
    <source>
        <strain evidence="11">JKM2019</strain>
        <tissue evidence="11">Whole body</tissue>
    </source>
</reference>
<feature type="transmembrane region" description="Helical" evidence="10">
    <location>
        <begin position="271"/>
        <end position="291"/>
    </location>
</feature>
<comment type="catalytic activity">
    <reaction evidence="10">
        <text>a very-long-chain acyl-CoA + malonyl-CoA + H(+) = a very-long-chain 3-oxoacyl-CoA + CO2 + CoA</text>
        <dbReference type="Rhea" id="RHEA:32727"/>
        <dbReference type="ChEBI" id="CHEBI:15378"/>
        <dbReference type="ChEBI" id="CHEBI:16526"/>
        <dbReference type="ChEBI" id="CHEBI:57287"/>
        <dbReference type="ChEBI" id="CHEBI:57384"/>
        <dbReference type="ChEBI" id="CHEBI:90725"/>
        <dbReference type="ChEBI" id="CHEBI:90736"/>
        <dbReference type="EC" id="2.3.1.199"/>
    </reaction>
</comment>
<dbReference type="GO" id="GO:0019367">
    <property type="term" value="P:fatty acid elongation, saturated fatty acid"/>
    <property type="evidence" value="ECO:0007669"/>
    <property type="project" value="TreeGrafter"/>
</dbReference>
<evidence type="ECO:0000313" key="13">
    <source>
        <dbReference type="Proteomes" id="UP000790347"/>
    </source>
</evidence>
<dbReference type="EC" id="2.3.1.199" evidence="10"/>
<dbReference type="GO" id="GO:0042761">
    <property type="term" value="P:very long-chain fatty acid biosynthetic process"/>
    <property type="evidence" value="ECO:0007669"/>
    <property type="project" value="TreeGrafter"/>
</dbReference>
<evidence type="ECO:0000313" key="11">
    <source>
        <dbReference type="EMBL" id="KAH7638272.1"/>
    </source>
</evidence>
<dbReference type="GO" id="GO:0034625">
    <property type="term" value="P:fatty acid elongation, monounsaturated fatty acid"/>
    <property type="evidence" value="ECO:0007669"/>
    <property type="project" value="TreeGrafter"/>
</dbReference>
<evidence type="ECO:0000256" key="2">
    <source>
        <dbReference type="ARBA" id="ARBA00022516"/>
    </source>
</evidence>
<accession>A0A922LCW4</accession>
<evidence type="ECO:0000256" key="6">
    <source>
        <dbReference type="ARBA" id="ARBA00022989"/>
    </source>
</evidence>
<dbReference type="EMBL" id="ASGP02000001">
    <property type="protein sequence ID" value="KAH9530307.1"/>
    <property type="molecule type" value="Genomic_DNA"/>
</dbReference>
<comment type="similarity">
    <text evidence="10">Belongs to the ELO family.</text>
</comment>
<keyword evidence="5 10" id="KW-0276">Fatty acid metabolism</keyword>
<keyword evidence="9 10" id="KW-0275">Fatty acid biosynthesis</keyword>
<feature type="transmembrane region" description="Helical" evidence="10">
    <location>
        <begin position="68"/>
        <end position="86"/>
    </location>
</feature>
<dbReference type="GO" id="GO:0034626">
    <property type="term" value="P:fatty acid elongation, polyunsaturated fatty acid"/>
    <property type="evidence" value="ECO:0007669"/>
    <property type="project" value="TreeGrafter"/>
</dbReference>
<keyword evidence="13" id="KW-1185">Reference proteome</keyword>
<name>A0A922LCW4_DERFA</name>
<dbReference type="Proteomes" id="UP000828236">
    <property type="component" value="Unassembled WGS sequence"/>
</dbReference>
<evidence type="ECO:0000313" key="12">
    <source>
        <dbReference type="EMBL" id="KAH9530307.1"/>
    </source>
</evidence>
<evidence type="ECO:0000256" key="10">
    <source>
        <dbReference type="RuleBase" id="RU361115"/>
    </source>
</evidence>
<dbReference type="PANTHER" id="PTHR11157:SF17">
    <property type="entry name" value="ELONGATION OF VERY LONG CHAIN FATTY ACIDS PROTEIN 6"/>
    <property type="match status" value="1"/>
</dbReference>
<keyword evidence="3 10" id="KW-0808">Transferase</keyword>
<gene>
    <name evidence="12" type="ORF">DERF_004120</name>
    <name evidence="11" type="ORF">HUG17_9378</name>
</gene>
<feature type="transmembrane region" description="Helical" evidence="10">
    <location>
        <begin position="98"/>
        <end position="118"/>
    </location>
</feature>
<proteinExistence type="inferred from homology"/>
<comment type="caution">
    <text evidence="12">The sequence shown here is derived from an EMBL/GenBank/DDBJ whole genome shotgun (WGS) entry which is preliminary data.</text>
</comment>
<keyword evidence="8 10" id="KW-0472">Membrane</keyword>
<evidence type="ECO:0000256" key="1">
    <source>
        <dbReference type="ARBA" id="ARBA00004141"/>
    </source>
</evidence>
<organism evidence="12 13">
    <name type="scientific">Dermatophagoides farinae</name>
    <name type="common">American house dust mite</name>
    <dbReference type="NCBI Taxonomy" id="6954"/>
    <lineage>
        <taxon>Eukaryota</taxon>
        <taxon>Metazoa</taxon>
        <taxon>Ecdysozoa</taxon>
        <taxon>Arthropoda</taxon>
        <taxon>Chelicerata</taxon>
        <taxon>Arachnida</taxon>
        <taxon>Acari</taxon>
        <taxon>Acariformes</taxon>
        <taxon>Sarcoptiformes</taxon>
        <taxon>Astigmata</taxon>
        <taxon>Psoroptidia</taxon>
        <taxon>Analgoidea</taxon>
        <taxon>Pyroglyphidae</taxon>
        <taxon>Dermatophagoidinae</taxon>
        <taxon>Dermatophagoides</taxon>
    </lineage>
</organism>
<dbReference type="Pfam" id="PF01151">
    <property type="entry name" value="ELO"/>
    <property type="match status" value="1"/>
</dbReference>
<reference evidence="11" key="3">
    <citation type="journal article" date="2021" name="World Allergy Organ. J.">
        <title>Chromosome-level assembly of Dermatophagoides farinae genome and transcriptome reveals two novel allergens Der f 37 and Der f 39.</title>
        <authorList>
            <person name="Chen J."/>
            <person name="Cai Z."/>
            <person name="Fan D."/>
            <person name="Hu J."/>
            <person name="Hou Y."/>
            <person name="He Y."/>
            <person name="Zhang Z."/>
            <person name="Zhao Z."/>
            <person name="Gao P."/>
            <person name="Hu W."/>
            <person name="Sun J."/>
            <person name="Li J."/>
            <person name="Ji K."/>
        </authorList>
    </citation>
    <scope>NUCLEOTIDE SEQUENCE</scope>
    <source>
        <strain evidence="11">JKM2019</strain>
    </source>
</reference>
<dbReference type="PANTHER" id="PTHR11157">
    <property type="entry name" value="FATTY ACID ACYL TRANSFERASE-RELATED"/>
    <property type="match status" value="1"/>
</dbReference>
<evidence type="ECO:0000256" key="7">
    <source>
        <dbReference type="ARBA" id="ARBA00023098"/>
    </source>
</evidence>
<dbReference type="GO" id="GO:0030148">
    <property type="term" value="P:sphingolipid biosynthetic process"/>
    <property type="evidence" value="ECO:0007669"/>
    <property type="project" value="TreeGrafter"/>
</dbReference>
<protein>
    <recommendedName>
        <fullName evidence="10">Elongation of very long chain fatty acids protein</fullName>
        <ecNumber evidence="10">2.3.1.199</ecNumber>
    </recommendedName>
    <alternativeName>
        <fullName evidence="10">Very-long-chain 3-oxoacyl-CoA synthase</fullName>
    </alternativeName>
</protein>
<keyword evidence="4 10" id="KW-0812">Transmembrane</keyword>
<comment type="subcellular location">
    <subcellularLocation>
        <location evidence="1">Membrane</location>
        <topology evidence="1">Multi-pass membrane protein</topology>
    </subcellularLocation>
</comment>
<dbReference type="InterPro" id="IPR002076">
    <property type="entry name" value="ELO_fam"/>
</dbReference>
<dbReference type="GO" id="GO:0005789">
    <property type="term" value="C:endoplasmic reticulum membrane"/>
    <property type="evidence" value="ECO:0007669"/>
    <property type="project" value="TreeGrafter"/>
</dbReference>